<gene>
    <name evidence="1" type="ORF">G4Y79_05860</name>
</gene>
<dbReference type="KEGG" id="pmet:G4Y79_05860"/>
<dbReference type="Proteomes" id="UP000594468">
    <property type="component" value="Chromosome"/>
</dbReference>
<keyword evidence="2" id="KW-1185">Reference proteome</keyword>
<name>A0A7S8EBV6_9CHLR</name>
<dbReference type="AlphaFoldDB" id="A0A7S8EBV6"/>
<dbReference type="GO" id="GO:0016765">
    <property type="term" value="F:transferase activity, transferring alkyl or aryl (other than methyl) groups"/>
    <property type="evidence" value="ECO:0007669"/>
    <property type="project" value="InterPro"/>
</dbReference>
<evidence type="ECO:0000313" key="1">
    <source>
        <dbReference type="EMBL" id="QPC83903.1"/>
    </source>
</evidence>
<dbReference type="Gene3D" id="3.40.1180.10">
    <property type="entry name" value="Decaprenyl diphosphate synthase-like"/>
    <property type="match status" value="1"/>
</dbReference>
<organism evidence="1 2">
    <name type="scientific">Phototrophicus methaneseepsis</name>
    <dbReference type="NCBI Taxonomy" id="2710758"/>
    <lineage>
        <taxon>Bacteria</taxon>
        <taxon>Bacillati</taxon>
        <taxon>Chloroflexota</taxon>
        <taxon>Candidatus Thermofontia</taxon>
        <taxon>Phototrophicales</taxon>
        <taxon>Phototrophicaceae</taxon>
        <taxon>Phototrophicus</taxon>
    </lineage>
</organism>
<dbReference type="RefSeq" id="WP_195171967.1">
    <property type="nucleotide sequence ID" value="NZ_CP062983.1"/>
</dbReference>
<accession>A0A7S8EBV6</accession>
<reference evidence="1 2" key="1">
    <citation type="submission" date="2020-02" db="EMBL/GenBank/DDBJ databases">
        <authorList>
            <person name="Zheng R.K."/>
            <person name="Sun C.M."/>
        </authorList>
    </citation>
    <scope>NUCLEOTIDE SEQUENCE [LARGE SCALE GENOMIC DNA]</scope>
    <source>
        <strain evidence="2">rifampicinis</strain>
    </source>
</reference>
<dbReference type="EMBL" id="CP062983">
    <property type="protein sequence ID" value="QPC83903.1"/>
    <property type="molecule type" value="Genomic_DNA"/>
</dbReference>
<proteinExistence type="predicted"/>
<sequence>MTDTTIDKAFRERIRERFPEGLTGIIAVGGTRTGYILQEQRAADNPGKMDAEAYRQYSKEQYFRLIRSFFALGGQNIIVPILAQQMFTDRGPQYAAFAARSTLDLVDEESRAYYHAEEIDPYFIGIDTLIHTAEGTPSHQLGVDLQTFQDNWSYAPQRRKILWEVAPIPLFSIWQLHQDAPSPDVQALAERIQETTDLDAIDDMLYAHYARGLFGCEIPRPHFYIASNRDGDIKLRSRLPIALLSGGPFRMFFVPYPSLFMTHETFKAIVEDVAFGQKPREANSADYAGQYTREQAQAEYDLYHRLSQDPSTTLGMLGVPDATDD</sequence>
<dbReference type="InterPro" id="IPR036424">
    <property type="entry name" value="UPP_synth-like_sf"/>
</dbReference>
<protein>
    <submittedName>
        <fullName evidence="1">Uncharacterized protein</fullName>
    </submittedName>
</protein>
<evidence type="ECO:0000313" key="2">
    <source>
        <dbReference type="Proteomes" id="UP000594468"/>
    </source>
</evidence>